<evidence type="ECO:0000313" key="4">
    <source>
        <dbReference type="Proteomes" id="UP000285343"/>
    </source>
</evidence>
<name>A0A412X155_BACUN</name>
<dbReference type="RefSeq" id="WP_117867066.1">
    <property type="nucleotide sequence ID" value="NZ_JAQDIY010000007.1"/>
</dbReference>
<accession>A0A412X155</accession>
<reference evidence="3 4" key="1">
    <citation type="submission" date="2018-08" db="EMBL/GenBank/DDBJ databases">
        <title>A genome reference for cultivated species of the human gut microbiota.</title>
        <authorList>
            <person name="Zou Y."/>
            <person name="Xue W."/>
            <person name="Luo G."/>
        </authorList>
    </citation>
    <scope>NUCLEOTIDE SEQUENCE [LARGE SCALE GENOMIC DNA]</scope>
    <source>
        <strain evidence="1 4">AF14-42</strain>
        <strain evidence="2 3">AM27-46</strain>
    </source>
</reference>
<gene>
    <name evidence="2" type="ORF">DW729_12175</name>
    <name evidence="1" type="ORF">DWW14_22855</name>
</gene>
<evidence type="ECO:0000313" key="3">
    <source>
        <dbReference type="Proteomes" id="UP000284640"/>
    </source>
</evidence>
<proteinExistence type="predicted"/>
<dbReference type="EMBL" id="QRZC01000050">
    <property type="protein sequence ID" value="RGV34236.1"/>
    <property type="molecule type" value="Genomic_DNA"/>
</dbReference>
<evidence type="ECO:0000313" key="1">
    <source>
        <dbReference type="EMBL" id="RGV34236.1"/>
    </source>
</evidence>
<dbReference type="EMBL" id="QSKL01000010">
    <property type="protein sequence ID" value="RHE59484.1"/>
    <property type="molecule type" value="Genomic_DNA"/>
</dbReference>
<dbReference type="AlphaFoldDB" id="A0A412X155"/>
<dbReference type="Proteomes" id="UP000284640">
    <property type="component" value="Unassembled WGS sequence"/>
</dbReference>
<organism evidence="1 4">
    <name type="scientific">Bacteroides uniformis</name>
    <dbReference type="NCBI Taxonomy" id="820"/>
    <lineage>
        <taxon>Bacteria</taxon>
        <taxon>Pseudomonadati</taxon>
        <taxon>Bacteroidota</taxon>
        <taxon>Bacteroidia</taxon>
        <taxon>Bacteroidales</taxon>
        <taxon>Bacteroidaceae</taxon>
        <taxon>Bacteroides</taxon>
    </lineage>
</organism>
<comment type="caution">
    <text evidence="1">The sequence shown here is derived from an EMBL/GenBank/DDBJ whole genome shotgun (WGS) entry which is preliminary data.</text>
</comment>
<evidence type="ECO:0000313" key="2">
    <source>
        <dbReference type="EMBL" id="RHE59484.1"/>
    </source>
</evidence>
<sequence length="113" mass="12706">MGMFGNSDREKHIAAIQQEAKVLTTVMMKLTEMIDEGRSYCSIHSEEIIELTQKINSHNETLNFHVNCLPQSTVATIQVPWGETGRSGEFAVWAMFIENIIHTAGGQLQEWGL</sequence>
<dbReference type="Proteomes" id="UP000285343">
    <property type="component" value="Unassembled WGS sequence"/>
</dbReference>
<protein>
    <submittedName>
        <fullName evidence="1">Uncharacterized protein</fullName>
    </submittedName>
</protein>